<evidence type="ECO:0000313" key="2">
    <source>
        <dbReference type="EMBL" id="QHT89161.1"/>
    </source>
</evidence>
<organism evidence="2">
    <name type="scientific">viral metagenome</name>
    <dbReference type="NCBI Taxonomy" id="1070528"/>
    <lineage>
        <taxon>unclassified sequences</taxon>
        <taxon>metagenomes</taxon>
        <taxon>organismal metagenomes</taxon>
    </lineage>
</organism>
<dbReference type="Pfam" id="PF19196">
    <property type="entry name" value="DUF5871"/>
    <property type="match status" value="1"/>
</dbReference>
<reference evidence="2" key="1">
    <citation type="journal article" date="2020" name="Nature">
        <title>Giant virus diversity and host interactions through global metagenomics.</title>
        <authorList>
            <person name="Schulz F."/>
            <person name="Roux S."/>
            <person name="Paez-Espino D."/>
            <person name="Jungbluth S."/>
            <person name="Walsh D.A."/>
            <person name="Denef V.J."/>
            <person name="McMahon K.D."/>
            <person name="Konstantinidis K.T."/>
            <person name="Eloe-Fadrosh E.A."/>
            <person name="Kyrpides N.C."/>
            <person name="Woyke T."/>
        </authorList>
    </citation>
    <scope>NUCLEOTIDE SEQUENCE</scope>
    <source>
        <strain evidence="2">GVMAG-M-3300023184-53</strain>
    </source>
</reference>
<feature type="compositionally biased region" description="Acidic residues" evidence="1">
    <location>
        <begin position="221"/>
        <end position="249"/>
    </location>
</feature>
<proteinExistence type="predicted"/>
<dbReference type="EMBL" id="MN740136">
    <property type="protein sequence ID" value="QHT89161.1"/>
    <property type="molecule type" value="Genomic_DNA"/>
</dbReference>
<sequence length="249" mass="28406">MPSAVLTASKFEVNSISFGKHKPNANGGYNIEITVGDSTSESLIQTPKMRAPFGISTDKTNPFKKSLDVSFQGIESSSSIKSFRDLIESVDKMTIDYAMKNSKTFFKKELSREIISDYYYSGIKLSKKEQYSDTFKFKILFLKPNPEKNLPNGKYLTTFWNPNGDEQNELYLDKGDSVVGLLKPQMLWVANRSFGITWVCTQLRIHKQVKVSGYAFKKTDEDPEDHESIESVEEIEEEEEIEEVEVDDE</sequence>
<evidence type="ECO:0000256" key="1">
    <source>
        <dbReference type="SAM" id="MobiDB-lite"/>
    </source>
</evidence>
<protein>
    <submittedName>
        <fullName evidence="2">Uncharacterized protein</fullName>
    </submittedName>
</protein>
<feature type="region of interest" description="Disordered" evidence="1">
    <location>
        <begin position="216"/>
        <end position="249"/>
    </location>
</feature>
<dbReference type="AlphaFoldDB" id="A0A6C0I841"/>
<accession>A0A6C0I841</accession>
<dbReference type="InterPro" id="IPR043804">
    <property type="entry name" value="DUF5871"/>
</dbReference>
<name>A0A6C0I841_9ZZZZ</name>